<dbReference type="InterPro" id="IPR011009">
    <property type="entry name" value="Kinase-like_dom_sf"/>
</dbReference>
<sequence length="317" mass="35805">MLDYFALKDSREFAVQFRPQELDLHVFHTARKALGDVVPEAGVLEDDELKEGGFHAYWMTRMPGRIWSHGIRGRGDEGRITICKSLGEAFSKGFLDPDVFPGYTSEAALNKTVRPHLETILASDLPELVPFRKAIQELAHELDSLNRLPLWIAHFDLNEVNVLIDDDCRVTGIIDWELSRPLPFGVGCGRIHTIAGEYSHVEFSMPDCFVKAEKAFWHAMLDGMVPEVREKLEEIPEIVQLGVLIGTVMDCINMENGMLCISETSIKALDKFLTYRIPTLRGEDGQPYKKMNVQGGDGRDEEEHASRYRCPLDKDGS</sequence>
<name>A0A6P8ATM0_PYRGI</name>
<feature type="domain" description="Aminoglycoside phosphotransferase" evidence="2">
    <location>
        <begin position="4"/>
        <end position="180"/>
    </location>
</feature>
<dbReference type="KEGG" id="pgri:PgNI_10032"/>
<dbReference type="RefSeq" id="XP_030978247.1">
    <property type="nucleotide sequence ID" value="XM_031130011.1"/>
</dbReference>
<feature type="region of interest" description="Disordered" evidence="1">
    <location>
        <begin position="286"/>
        <end position="317"/>
    </location>
</feature>
<keyword evidence="3" id="KW-1185">Reference proteome</keyword>
<accession>A0A6P8ATM0</accession>
<dbReference type="SUPFAM" id="SSF56112">
    <property type="entry name" value="Protein kinase-like (PK-like)"/>
    <property type="match status" value="1"/>
</dbReference>
<evidence type="ECO:0000256" key="1">
    <source>
        <dbReference type="SAM" id="MobiDB-lite"/>
    </source>
</evidence>
<feature type="compositionally biased region" description="Basic and acidic residues" evidence="1">
    <location>
        <begin position="297"/>
        <end position="317"/>
    </location>
</feature>
<dbReference type="InterPro" id="IPR002575">
    <property type="entry name" value="Aminoglycoside_PTrfase"/>
</dbReference>
<proteinExistence type="predicted"/>
<organism evidence="3 4">
    <name type="scientific">Pyricularia grisea</name>
    <name type="common">Crabgrass-specific blast fungus</name>
    <name type="synonym">Magnaporthe grisea</name>
    <dbReference type="NCBI Taxonomy" id="148305"/>
    <lineage>
        <taxon>Eukaryota</taxon>
        <taxon>Fungi</taxon>
        <taxon>Dikarya</taxon>
        <taxon>Ascomycota</taxon>
        <taxon>Pezizomycotina</taxon>
        <taxon>Sordariomycetes</taxon>
        <taxon>Sordariomycetidae</taxon>
        <taxon>Magnaporthales</taxon>
        <taxon>Pyriculariaceae</taxon>
        <taxon>Pyricularia</taxon>
    </lineage>
</organism>
<reference evidence="4" key="3">
    <citation type="submission" date="2025-08" db="UniProtKB">
        <authorList>
            <consortium name="RefSeq"/>
        </authorList>
    </citation>
    <scope>IDENTIFICATION</scope>
    <source>
        <strain evidence="4">NI907</strain>
    </source>
</reference>
<gene>
    <name evidence="4" type="ORF">PgNI_10032</name>
</gene>
<reference evidence="4" key="1">
    <citation type="journal article" date="2019" name="Mol. Biol. Evol.">
        <title>Blast fungal genomes show frequent chromosomal changes, gene gains and losses, and effector gene turnover.</title>
        <authorList>
            <person name="Gomez Luciano L.B."/>
            <person name="Jason Tsai I."/>
            <person name="Chuma I."/>
            <person name="Tosa Y."/>
            <person name="Chen Y.H."/>
            <person name="Li J.Y."/>
            <person name="Li M.Y."/>
            <person name="Jade Lu M.Y."/>
            <person name="Nakayashiki H."/>
            <person name="Li W.H."/>
        </authorList>
    </citation>
    <scope>NUCLEOTIDE SEQUENCE</scope>
    <source>
        <strain evidence="4">NI907</strain>
    </source>
</reference>
<dbReference type="GeneID" id="41964919"/>
<dbReference type="Gene3D" id="3.90.1200.10">
    <property type="match status" value="1"/>
</dbReference>
<evidence type="ECO:0000313" key="3">
    <source>
        <dbReference type="Proteomes" id="UP000515153"/>
    </source>
</evidence>
<evidence type="ECO:0000313" key="4">
    <source>
        <dbReference type="RefSeq" id="XP_030978247.1"/>
    </source>
</evidence>
<reference evidence="4" key="2">
    <citation type="submission" date="2019-10" db="EMBL/GenBank/DDBJ databases">
        <authorList>
            <consortium name="NCBI Genome Project"/>
        </authorList>
    </citation>
    <scope>NUCLEOTIDE SEQUENCE</scope>
    <source>
        <strain evidence="4">NI907</strain>
    </source>
</reference>
<protein>
    <recommendedName>
        <fullName evidence="2">Aminoglycoside phosphotransferase domain-containing protein</fullName>
    </recommendedName>
</protein>
<dbReference type="Proteomes" id="UP000515153">
    <property type="component" value="Unplaced"/>
</dbReference>
<dbReference type="AlphaFoldDB" id="A0A6P8ATM0"/>
<evidence type="ECO:0000259" key="2">
    <source>
        <dbReference type="Pfam" id="PF01636"/>
    </source>
</evidence>
<dbReference type="Pfam" id="PF01636">
    <property type="entry name" value="APH"/>
    <property type="match status" value="1"/>
</dbReference>